<organism evidence="1 2">
    <name type="scientific">Ruminiclostridium cellobioparum subsp. termitidis CT1112</name>
    <dbReference type="NCBI Taxonomy" id="1195236"/>
    <lineage>
        <taxon>Bacteria</taxon>
        <taxon>Bacillati</taxon>
        <taxon>Bacillota</taxon>
        <taxon>Clostridia</taxon>
        <taxon>Eubacteriales</taxon>
        <taxon>Oscillospiraceae</taxon>
        <taxon>Ruminiclostridium</taxon>
    </lineage>
</organism>
<evidence type="ECO:0000313" key="2">
    <source>
        <dbReference type="Proteomes" id="UP000014155"/>
    </source>
</evidence>
<accession>S0FUP6</accession>
<dbReference type="Gene3D" id="3.30.950.30">
    <property type="entry name" value="Schlafen, AAA domain"/>
    <property type="match status" value="1"/>
</dbReference>
<evidence type="ECO:0000313" key="1">
    <source>
        <dbReference type="EMBL" id="EMS72258.1"/>
    </source>
</evidence>
<dbReference type="AlphaFoldDB" id="S0FUP6"/>
<sequence length="54" mass="6690">MDYAFIKKMKYLINSSHEGDYWDFKQAWHTENERLLHDILCFANTVHNENRRCR</sequence>
<dbReference type="InterPro" id="IPR038461">
    <property type="entry name" value="Schlafen_AlbA_2_dom_sf"/>
</dbReference>
<dbReference type="STRING" id="1195236.CTER_1758"/>
<dbReference type="Proteomes" id="UP000014155">
    <property type="component" value="Unassembled WGS sequence"/>
</dbReference>
<reference evidence="1 2" key="1">
    <citation type="journal article" date="2013" name="Genome Announc.">
        <title>Draft Genome Sequence of the Cellulolytic, Mesophilic, Anaerobic Bacterium Clostridium termitidis Strain CT1112 (DSM 5398).</title>
        <authorList>
            <person name="Lal S."/>
            <person name="Ramachandran U."/>
            <person name="Zhang X."/>
            <person name="Munir R."/>
            <person name="Sparling R."/>
            <person name="Levin D.B."/>
        </authorList>
    </citation>
    <scope>NUCLEOTIDE SEQUENCE [LARGE SCALE GENOMIC DNA]</scope>
    <source>
        <strain evidence="1 2">CT1112</strain>
    </source>
</reference>
<dbReference type="EMBL" id="AORV01000028">
    <property type="protein sequence ID" value="EMS72258.1"/>
    <property type="molecule type" value="Genomic_DNA"/>
</dbReference>
<dbReference type="PATRIC" id="fig|1195236.3.peg.2082"/>
<gene>
    <name evidence="1" type="ORF">CTER_1758</name>
</gene>
<keyword evidence="2" id="KW-1185">Reference proteome</keyword>
<comment type="caution">
    <text evidence="1">The sequence shown here is derived from an EMBL/GenBank/DDBJ whole genome shotgun (WGS) entry which is preliminary data.</text>
</comment>
<name>S0FUP6_RUMCE</name>
<protein>
    <submittedName>
        <fullName evidence="1">Uncharacterized protein</fullName>
    </submittedName>
</protein>
<proteinExistence type="predicted"/>